<evidence type="ECO:0000256" key="1">
    <source>
        <dbReference type="SAM" id="Phobius"/>
    </source>
</evidence>
<protein>
    <submittedName>
        <fullName evidence="2">Uncharacterized protein</fullName>
    </submittedName>
</protein>
<gene>
    <name evidence="2" type="ORF">EC844_13320</name>
</gene>
<sequence length="44" mass="5213">MKVPPYRIITVPFDIGNKLFAQYYIGIIILNKYLVSVFIINFNY</sequence>
<keyword evidence="1" id="KW-0812">Transmembrane</keyword>
<name>A0A4R1XF06_ACICA</name>
<dbReference type="EMBL" id="SLVJ01000033">
    <property type="protein sequence ID" value="TCM60460.1"/>
    <property type="molecule type" value="Genomic_DNA"/>
</dbReference>
<dbReference type="AlphaFoldDB" id="A0A4R1XF06"/>
<evidence type="ECO:0000313" key="2">
    <source>
        <dbReference type="EMBL" id="TCM60460.1"/>
    </source>
</evidence>
<feature type="transmembrane region" description="Helical" evidence="1">
    <location>
        <begin position="20"/>
        <end position="42"/>
    </location>
</feature>
<keyword evidence="1" id="KW-0472">Membrane</keyword>
<dbReference type="Proteomes" id="UP000294963">
    <property type="component" value="Unassembled WGS sequence"/>
</dbReference>
<comment type="caution">
    <text evidence="2">The sequence shown here is derived from an EMBL/GenBank/DDBJ whole genome shotgun (WGS) entry which is preliminary data.</text>
</comment>
<reference evidence="2 3" key="1">
    <citation type="submission" date="2019-03" db="EMBL/GenBank/DDBJ databases">
        <title>Genomic analyses of the natural microbiome of Caenorhabditis elegans.</title>
        <authorList>
            <person name="Samuel B."/>
        </authorList>
    </citation>
    <scope>NUCLEOTIDE SEQUENCE [LARGE SCALE GENOMIC DNA]</scope>
    <source>
        <strain evidence="2 3">JUb89</strain>
    </source>
</reference>
<accession>A0A4R1XF06</accession>
<keyword evidence="3" id="KW-1185">Reference proteome</keyword>
<organism evidence="2 3">
    <name type="scientific">Acinetobacter calcoaceticus</name>
    <dbReference type="NCBI Taxonomy" id="471"/>
    <lineage>
        <taxon>Bacteria</taxon>
        <taxon>Pseudomonadati</taxon>
        <taxon>Pseudomonadota</taxon>
        <taxon>Gammaproteobacteria</taxon>
        <taxon>Moraxellales</taxon>
        <taxon>Moraxellaceae</taxon>
        <taxon>Acinetobacter</taxon>
        <taxon>Acinetobacter calcoaceticus/baumannii complex</taxon>
    </lineage>
</organism>
<proteinExistence type="predicted"/>
<keyword evidence="1" id="KW-1133">Transmembrane helix</keyword>
<evidence type="ECO:0000313" key="3">
    <source>
        <dbReference type="Proteomes" id="UP000294963"/>
    </source>
</evidence>